<dbReference type="GO" id="GO:0060070">
    <property type="term" value="P:canonical Wnt signaling pathway"/>
    <property type="evidence" value="ECO:0007669"/>
    <property type="project" value="TreeGrafter"/>
</dbReference>
<keyword evidence="4" id="KW-0964">Secreted</keyword>
<keyword evidence="7" id="KW-1015">Disulfide bond</keyword>
<organism evidence="11">
    <name type="scientific">Oppiella nova</name>
    <dbReference type="NCBI Taxonomy" id="334625"/>
    <lineage>
        <taxon>Eukaryota</taxon>
        <taxon>Metazoa</taxon>
        <taxon>Ecdysozoa</taxon>
        <taxon>Arthropoda</taxon>
        <taxon>Chelicerata</taxon>
        <taxon>Arachnida</taxon>
        <taxon>Acari</taxon>
        <taxon>Acariformes</taxon>
        <taxon>Sarcoptiformes</taxon>
        <taxon>Oribatida</taxon>
        <taxon>Brachypylina</taxon>
        <taxon>Oppioidea</taxon>
        <taxon>Oppiidae</taxon>
        <taxon>Oppiella</taxon>
    </lineage>
</organism>
<reference evidence="11" key="1">
    <citation type="submission" date="2020-11" db="EMBL/GenBank/DDBJ databases">
        <authorList>
            <person name="Tran Van P."/>
        </authorList>
    </citation>
    <scope>NUCLEOTIDE SEQUENCE</scope>
</reference>
<gene>
    <name evidence="11" type="ORF">ONB1V03_LOCUS13407</name>
</gene>
<sequence length="193" mass="21406">MAFVWEMDIWMHCKCGVWCGQSVIRKTRVTCKCHGVSGSCSLVTCWQQLSSFREVGDFLKDKYDGATEVKINKRSKLQIRNSRYSKPTTEDLLYMDESPDYCIGSDEMGSFGTRGRSCNKTSPGTDGCNLMCCGRGYASPHPTIASVAMRWDRLALAAALAIRHPPELMDAISCAVGAGMPVLLTIPFLRYHS</sequence>
<evidence type="ECO:0000256" key="4">
    <source>
        <dbReference type="ARBA" id="ARBA00022525"/>
    </source>
</evidence>
<comment type="subcellular location">
    <subcellularLocation>
        <location evidence="1 10">Secreted</location>
        <location evidence="1 10">Extracellular space</location>
        <location evidence="1 10">Extracellular matrix</location>
    </subcellularLocation>
</comment>
<dbReference type="PRINTS" id="PR01349">
    <property type="entry name" value="WNTPROTEIN"/>
</dbReference>
<dbReference type="GO" id="GO:0005109">
    <property type="term" value="F:frizzled binding"/>
    <property type="evidence" value="ECO:0007669"/>
    <property type="project" value="TreeGrafter"/>
</dbReference>
<comment type="similarity">
    <text evidence="2 10">Belongs to the Wnt family.</text>
</comment>
<dbReference type="GO" id="GO:0005125">
    <property type="term" value="F:cytokine activity"/>
    <property type="evidence" value="ECO:0007669"/>
    <property type="project" value="TreeGrafter"/>
</dbReference>
<dbReference type="InterPro" id="IPR005817">
    <property type="entry name" value="Wnt"/>
</dbReference>
<dbReference type="InterPro" id="IPR018161">
    <property type="entry name" value="Wnt_CS"/>
</dbReference>
<proteinExistence type="inferred from homology"/>
<evidence type="ECO:0000256" key="9">
    <source>
        <dbReference type="ARBA" id="ARBA00023288"/>
    </source>
</evidence>
<dbReference type="SMART" id="SM00097">
    <property type="entry name" value="WNT1"/>
    <property type="match status" value="1"/>
</dbReference>
<accession>A0A7R9MB95</accession>
<dbReference type="EMBL" id="OC926538">
    <property type="protein sequence ID" value="CAD7656771.1"/>
    <property type="molecule type" value="Genomic_DNA"/>
</dbReference>
<dbReference type="GO" id="GO:0005615">
    <property type="term" value="C:extracellular space"/>
    <property type="evidence" value="ECO:0007669"/>
    <property type="project" value="TreeGrafter"/>
</dbReference>
<keyword evidence="9" id="KW-0449">Lipoprotein</keyword>
<keyword evidence="3 10" id="KW-0217">Developmental protein</keyword>
<evidence type="ECO:0000256" key="8">
    <source>
        <dbReference type="ARBA" id="ARBA00023180"/>
    </source>
</evidence>
<evidence type="ECO:0000256" key="2">
    <source>
        <dbReference type="ARBA" id="ARBA00005683"/>
    </source>
</evidence>
<dbReference type="Pfam" id="PF00110">
    <property type="entry name" value="wnt"/>
    <property type="match status" value="1"/>
</dbReference>
<dbReference type="Proteomes" id="UP000728032">
    <property type="component" value="Unassembled WGS sequence"/>
</dbReference>
<keyword evidence="5" id="KW-0272">Extracellular matrix</keyword>
<comment type="function">
    <text evidence="10">Ligand for members of the frizzled family of seven transmembrane receptors.</text>
</comment>
<name>A0A7R9MB95_9ACAR</name>
<evidence type="ECO:0000256" key="3">
    <source>
        <dbReference type="ARBA" id="ARBA00022473"/>
    </source>
</evidence>
<evidence type="ECO:0000313" key="11">
    <source>
        <dbReference type="EMBL" id="CAD7656771.1"/>
    </source>
</evidence>
<protein>
    <recommendedName>
        <fullName evidence="10">Protein Wnt</fullName>
    </recommendedName>
</protein>
<dbReference type="PANTHER" id="PTHR12027:SF77">
    <property type="entry name" value="PROTEIN WNT-5"/>
    <property type="match status" value="1"/>
</dbReference>
<dbReference type="GO" id="GO:0045165">
    <property type="term" value="P:cell fate commitment"/>
    <property type="evidence" value="ECO:0007669"/>
    <property type="project" value="TreeGrafter"/>
</dbReference>
<dbReference type="OrthoDB" id="5945655at2759"/>
<evidence type="ECO:0000313" key="12">
    <source>
        <dbReference type="Proteomes" id="UP000728032"/>
    </source>
</evidence>
<keyword evidence="12" id="KW-1185">Reference proteome</keyword>
<evidence type="ECO:0000256" key="6">
    <source>
        <dbReference type="ARBA" id="ARBA00022687"/>
    </source>
</evidence>
<keyword evidence="6 10" id="KW-0879">Wnt signaling pathway</keyword>
<keyword evidence="8" id="KW-0325">Glycoprotein</keyword>
<evidence type="ECO:0000256" key="5">
    <source>
        <dbReference type="ARBA" id="ARBA00022530"/>
    </source>
</evidence>
<dbReference type="PANTHER" id="PTHR12027">
    <property type="entry name" value="WNT RELATED"/>
    <property type="match status" value="1"/>
</dbReference>
<evidence type="ECO:0000256" key="1">
    <source>
        <dbReference type="ARBA" id="ARBA00004498"/>
    </source>
</evidence>
<evidence type="ECO:0000256" key="10">
    <source>
        <dbReference type="RuleBase" id="RU003500"/>
    </source>
</evidence>
<dbReference type="GO" id="GO:0030182">
    <property type="term" value="P:neuron differentiation"/>
    <property type="evidence" value="ECO:0007669"/>
    <property type="project" value="TreeGrafter"/>
</dbReference>
<dbReference type="AlphaFoldDB" id="A0A7R9MB95"/>
<dbReference type="PROSITE" id="PS00246">
    <property type="entry name" value="WNT1"/>
    <property type="match status" value="1"/>
</dbReference>
<dbReference type="EMBL" id="CAJPVJ010011713">
    <property type="protein sequence ID" value="CAG2173958.1"/>
    <property type="molecule type" value="Genomic_DNA"/>
</dbReference>
<evidence type="ECO:0000256" key="7">
    <source>
        <dbReference type="ARBA" id="ARBA00023157"/>
    </source>
</evidence>